<reference evidence="1 2" key="1">
    <citation type="submission" date="2015-10" db="EMBL/GenBank/DDBJ databases">
        <title>Draft genome sequence of Streptomyces griseoruber DSM 40281, type strain for the species Streptomyces griseoruber.</title>
        <authorList>
            <person name="Ruckert C."/>
            <person name="Winkler A."/>
            <person name="Kalinowski J."/>
            <person name="Kampfer P."/>
            <person name="Glaeser S."/>
        </authorList>
    </citation>
    <scope>NUCLEOTIDE SEQUENCE [LARGE SCALE GENOMIC DNA]</scope>
    <source>
        <strain evidence="1 2">DSM 40281</strain>
    </source>
</reference>
<gene>
    <name evidence="1" type="ORF">AQJ64_26455</name>
</gene>
<keyword evidence="2" id="KW-1185">Reference proteome</keyword>
<dbReference type="Proteomes" id="UP000052982">
    <property type="component" value="Unassembled WGS sequence"/>
</dbReference>
<name>A0A101STX4_9ACTN</name>
<comment type="caution">
    <text evidence="1">The sequence shown here is derived from an EMBL/GenBank/DDBJ whole genome shotgun (WGS) entry which is preliminary data.</text>
</comment>
<accession>A0A101STX4</accession>
<protein>
    <submittedName>
        <fullName evidence="1">Uncharacterized protein</fullName>
    </submittedName>
</protein>
<dbReference type="AlphaFoldDB" id="A0A101STX4"/>
<dbReference type="EMBL" id="LMWW01000045">
    <property type="protein sequence ID" value="KUN79971.1"/>
    <property type="molecule type" value="Genomic_DNA"/>
</dbReference>
<organism evidence="1 2">
    <name type="scientific">Streptomyces griseoruber</name>
    <dbReference type="NCBI Taxonomy" id="1943"/>
    <lineage>
        <taxon>Bacteria</taxon>
        <taxon>Bacillati</taxon>
        <taxon>Actinomycetota</taxon>
        <taxon>Actinomycetes</taxon>
        <taxon>Kitasatosporales</taxon>
        <taxon>Streptomycetaceae</taxon>
        <taxon>Streptomyces</taxon>
    </lineage>
</organism>
<proteinExistence type="predicted"/>
<evidence type="ECO:0000313" key="1">
    <source>
        <dbReference type="EMBL" id="KUN79971.1"/>
    </source>
</evidence>
<evidence type="ECO:0000313" key="2">
    <source>
        <dbReference type="Proteomes" id="UP000052982"/>
    </source>
</evidence>
<sequence length="69" mass="7761">MLRLARARARRSRPMTFTPSDLPWRTAPSLWVVLLISRSMLRGVGLAHDVRTPQRLKGKAAAQAAENPR</sequence>